<accession>A0A319D753</accession>
<dbReference type="VEuPathDB" id="FungiDB:BO71DRAFT_9164"/>
<dbReference type="EMBL" id="KZ825901">
    <property type="protein sequence ID" value="PYH93060.1"/>
    <property type="molecule type" value="Genomic_DNA"/>
</dbReference>
<sequence length="89" mass="9714">MRRCLSLPALYTVVILRSPLGRPAVPYRSGMIRNRDVTVTIIRSGLKLKSKIKRGESGNMAFGRGGSGAEGITSKARSRWWIVAGTLIV</sequence>
<evidence type="ECO:0000313" key="2">
    <source>
        <dbReference type="Proteomes" id="UP000247810"/>
    </source>
</evidence>
<keyword evidence="2" id="KW-1185">Reference proteome</keyword>
<proteinExistence type="predicted"/>
<name>A0A319D753_9EURO</name>
<evidence type="ECO:0000313" key="1">
    <source>
        <dbReference type="EMBL" id="PYH93060.1"/>
    </source>
</evidence>
<organism evidence="1 2">
    <name type="scientific">Aspergillus ellipticus CBS 707.79</name>
    <dbReference type="NCBI Taxonomy" id="1448320"/>
    <lineage>
        <taxon>Eukaryota</taxon>
        <taxon>Fungi</taxon>
        <taxon>Dikarya</taxon>
        <taxon>Ascomycota</taxon>
        <taxon>Pezizomycotina</taxon>
        <taxon>Eurotiomycetes</taxon>
        <taxon>Eurotiomycetidae</taxon>
        <taxon>Eurotiales</taxon>
        <taxon>Aspergillaceae</taxon>
        <taxon>Aspergillus</taxon>
        <taxon>Aspergillus subgen. Circumdati</taxon>
    </lineage>
</organism>
<dbReference type="Proteomes" id="UP000247810">
    <property type="component" value="Unassembled WGS sequence"/>
</dbReference>
<gene>
    <name evidence="1" type="ORF">BO71DRAFT_9164</name>
</gene>
<dbReference type="AlphaFoldDB" id="A0A319D753"/>
<reference evidence="1 2" key="1">
    <citation type="submission" date="2018-02" db="EMBL/GenBank/DDBJ databases">
        <title>The genomes of Aspergillus section Nigri reveals drivers in fungal speciation.</title>
        <authorList>
            <consortium name="DOE Joint Genome Institute"/>
            <person name="Vesth T.C."/>
            <person name="Nybo J."/>
            <person name="Theobald S."/>
            <person name="Brandl J."/>
            <person name="Frisvad J.C."/>
            <person name="Nielsen K.F."/>
            <person name="Lyhne E.K."/>
            <person name="Kogle M.E."/>
            <person name="Kuo A."/>
            <person name="Riley R."/>
            <person name="Clum A."/>
            <person name="Nolan M."/>
            <person name="Lipzen A."/>
            <person name="Salamov A."/>
            <person name="Henrissat B."/>
            <person name="Wiebenga A."/>
            <person name="De vries R.P."/>
            <person name="Grigoriev I.V."/>
            <person name="Mortensen U.H."/>
            <person name="Andersen M.R."/>
            <person name="Baker S.E."/>
        </authorList>
    </citation>
    <scope>NUCLEOTIDE SEQUENCE [LARGE SCALE GENOMIC DNA]</scope>
    <source>
        <strain evidence="1 2">CBS 707.79</strain>
    </source>
</reference>
<protein>
    <submittedName>
        <fullName evidence="1">Uncharacterized protein</fullName>
    </submittedName>
</protein>